<proteinExistence type="predicted"/>
<accession>A0A086MZZ3</accession>
<protein>
    <submittedName>
        <fullName evidence="1">Uncharacterized protein</fullName>
    </submittedName>
</protein>
<gene>
    <name evidence="1" type="ORF">FM21_27335</name>
</gene>
<dbReference type="AlphaFoldDB" id="A0A086MZZ3"/>
<sequence length="99" mass="11078">MRKLWWAVPVAAVGAAAVRRSRPAHRADERAGDRWLTVTVNRPPTDVKGAERVISIDRVPERLAMTERYVGAETIDYTSKTDGCVRAVIRPEFEFRGAA</sequence>
<dbReference type="HOGENOM" id="CLU_2318943_0_0_11"/>
<reference evidence="1 2" key="1">
    <citation type="submission" date="2014-05" db="EMBL/GenBank/DDBJ databases">
        <title>Complete genome sequence of the Streptomyces mutabilis TRM45540.</title>
        <authorList>
            <person name="Luo X."/>
            <person name="Zhang L."/>
        </authorList>
    </citation>
    <scope>NUCLEOTIDE SEQUENCE [LARGE SCALE GENOMIC DNA]</scope>
    <source>
        <strain evidence="1 2">TRM45540</strain>
    </source>
</reference>
<keyword evidence="2" id="KW-1185">Reference proteome</keyword>
<comment type="caution">
    <text evidence="1">The sequence shown here is derived from an EMBL/GenBank/DDBJ whole genome shotgun (WGS) entry which is preliminary data.</text>
</comment>
<evidence type="ECO:0000313" key="1">
    <source>
        <dbReference type="EMBL" id="KFG74461.1"/>
    </source>
</evidence>
<name>A0A086MZZ3_9ACTN</name>
<organism evidence="1 2">
    <name type="scientific">Streptomyces mutabilis</name>
    <dbReference type="NCBI Taxonomy" id="67332"/>
    <lineage>
        <taxon>Bacteria</taxon>
        <taxon>Bacillati</taxon>
        <taxon>Actinomycetota</taxon>
        <taxon>Actinomycetes</taxon>
        <taxon>Kitasatosporales</taxon>
        <taxon>Streptomycetaceae</taxon>
        <taxon>Streptomyces</taxon>
    </lineage>
</organism>
<dbReference type="EMBL" id="JNFQ01000002">
    <property type="protein sequence ID" value="KFG74461.1"/>
    <property type="molecule type" value="Genomic_DNA"/>
</dbReference>
<dbReference type="Proteomes" id="UP000029095">
    <property type="component" value="Unassembled WGS sequence"/>
</dbReference>
<dbReference type="RefSeq" id="WP_043381472.1">
    <property type="nucleotide sequence ID" value="NZ_KN039947.1"/>
</dbReference>
<dbReference type="Gene3D" id="3.40.50.720">
    <property type="entry name" value="NAD(P)-binding Rossmann-like Domain"/>
    <property type="match status" value="1"/>
</dbReference>
<evidence type="ECO:0000313" key="2">
    <source>
        <dbReference type="Proteomes" id="UP000029095"/>
    </source>
</evidence>